<feature type="transmembrane region" description="Helical" evidence="11">
    <location>
        <begin position="12"/>
        <end position="35"/>
    </location>
</feature>
<dbReference type="GO" id="GO:0015627">
    <property type="term" value="C:type II protein secretion system complex"/>
    <property type="evidence" value="ECO:0007669"/>
    <property type="project" value="InterPro"/>
</dbReference>
<keyword evidence="4" id="KW-0488">Methylation</keyword>
<evidence type="ECO:0000313" key="14">
    <source>
        <dbReference type="Proteomes" id="UP000033452"/>
    </source>
</evidence>
<evidence type="ECO:0000256" key="1">
    <source>
        <dbReference type="ARBA" id="ARBA00004377"/>
    </source>
</evidence>
<dbReference type="EMBL" id="JXYA01000021">
    <property type="protein sequence ID" value="KJZ09189.1"/>
    <property type="molecule type" value="Genomic_DNA"/>
</dbReference>
<evidence type="ECO:0000256" key="11">
    <source>
        <dbReference type="SAM" id="Phobius"/>
    </source>
</evidence>
<dbReference type="PROSITE" id="PS00409">
    <property type="entry name" value="PROKAR_NTER_METHYL"/>
    <property type="match status" value="1"/>
</dbReference>
<evidence type="ECO:0000256" key="3">
    <source>
        <dbReference type="ARBA" id="ARBA00022475"/>
    </source>
</evidence>
<gene>
    <name evidence="13" type="ORF">TW77_10735</name>
</gene>
<feature type="domain" description="General secretion pathway GspH" evidence="12">
    <location>
        <begin position="46"/>
        <end position="113"/>
    </location>
</feature>
<dbReference type="Proteomes" id="UP000033452">
    <property type="component" value="Unassembled WGS sequence"/>
</dbReference>
<sequence>MTVGKHTQRGVTLIELLVVLAIIAILAMVAAPSLIGQIKQDRVNTTANQLSSFYRFARSEAVKREVPVKLALENNDWVMKVVEQGQEVTLKRFTVDHNQVAVNLVDRTLRSSGELNAFSNILISDNDAATDDVRLCILHSGQSWLGKATDNCA</sequence>
<reference evidence="13 14" key="1">
    <citation type="journal article" date="2015" name="BMC Genomics">
        <title>Genome mining reveals unlocked bioactive potential of marine Gram-negative bacteria.</title>
        <authorList>
            <person name="Machado H."/>
            <person name="Sonnenschein E.C."/>
            <person name="Melchiorsen J."/>
            <person name="Gram L."/>
        </authorList>
    </citation>
    <scope>NUCLEOTIDE SEQUENCE [LARGE SCALE GENOMIC DNA]</scope>
    <source>
        <strain evidence="13 14">S2471</strain>
    </source>
</reference>
<dbReference type="InterPro" id="IPR012902">
    <property type="entry name" value="N_methyl_site"/>
</dbReference>
<evidence type="ECO:0000256" key="5">
    <source>
        <dbReference type="ARBA" id="ARBA00022519"/>
    </source>
</evidence>
<keyword evidence="7 11" id="KW-1133">Transmembrane helix</keyword>
<dbReference type="PATRIC" id="fig|43658.5.peg.2274"/>
<dbReference type="InterPro" id="IPR045584">
    <property type="entry name" value="Pilin-like"/>
</dbReference>
<keyword evidence="3" id="KW-1003">Cell membrane</keyword>
<dbReference type="NCBIfam" id="TIGR02532">
    <property type="entry name" value="IV_pilin_GFxxxE"/>
    <property type="match status" value="1"/>
</dbReference>
<evidence type="ECO:0000259" key="12">
    <source>
        <dbReference type="Pfam" id="PF12019"/>
    </source>
</evidence>
<dbReference type="Gene3D" id="3.30.700.10">
    <property type="entry name" value="Glycoprotein, Type 4 Pilin"/>
    <property type="match status" value="1"/>
</dbReference>
<dbReference type="GO" id="GO:0005886">
    <property type="term" value="C:plasma membrane"/>
    <property type="evidence" value="ECO:0007669"/>
    <property type="project" value="UniProtKB-SubCell"/>
</dbReference>
<evidence type="ECO:0000256" key="4">
    <source>
        <dbReference type="ARBA" id="ARBA00022481"/>
    </source>
</evidence>
<evidence type="ECO:0000313" key="13">
    <source>
        <dbReference type="EMBL" id="KJZ09189.1"/>
    </source>
</evidence>
<dbReference type="SUPFAM" id="SSF54523">
    <property type="entry name" value="Pili subunits"/>
    <property type="match status" value="1"/>
</dbReference>
<dbReference type="OrthoDB" id="7056613at2"/>
<keyword evidence="5" id="KW-0997">Cell inner membrane</keyword>
<evidence type="ECO:0000256" key="9">
    <source>
        <dbReference type="ARBA" id="ARBA00025772"/>
    </source>
</evidence>
<keyword evidence="8 11" id="KW-0472">Membrane</keyword>
<comment type="subcellular location">
    <subcellularLocation>
        <location evidence="1">Cell inner membrane</location>
        <topology evidence="1">Single-pass membrane protein</topology>
    </subcellularLocation>
</comment>
<name>A0A0F4QPC6_9GAMM</name>
<dbReference type="Pfam" id="PF12019">
    <property type="entry name" value="GspH"/>
    <property type="match status" value="1"/>
</dbReference>
<evidence type="ECO:0000256" key="7">
    <source>
        <dbReference type="ARBA" id="ARBA00022989"/>
    </source>
</evidence>
<evidence type="ECO:0000256" key="2">
    <source>
        <dbReference type="ARBA" id="ARBA00021549"/>
    </source>
</evidence>
<keyword evidence="6 11" id="KW-0812">Transmembrane</keyword>
<dbReference type="RefSeq" id="WP_046004968.1">
    <property type="nucleotide sequence ID" value="NZ_JXYA01000021.1"/>
</dbReference>
<organism evidence="13 14">
    <name type="scientific">Pseudoalteromonas rubra</name>
    <dbReference type="NCBI Taxonomy" id="43658"/>
    <lineage>
        <taxon>Bacteria</taxon>
        <taxon>Pseudomonadati</taxon>
        <taxon>Pseudomonadota</taxon>
        <taxon>Gammaproteobacteria</taxon>
        <taxon>Alteromonadales</taxon>
        <taxon>Pseudoalteromonadaceae</taxon>
        <taxon>Pseudoalteromonas</taxon>
    </lineage>
</organism>
<dbReference type="Pfam" id="PF07963">
    <property type="entry name" value="N_methyl"/>
    <property type="match status" value="1"/>
</dbReference>
<evidence type="ECO:0000256" key="8">
    <source>
        <dbReference type="ARBA" id="ARBA00023136"/>
    </source>
</evidence>
<protein>
    <recommendedName>
        <fullName evidence="2">Type II secretion system protein H</fullName>
    </recommendedName>
    <alternativeName>
        <fullName evidence="10">General secretion pathway protein H</fullName>
    </alternativeName>
</protein>
<dbReference type="GO" id="GO:0015628">
    <property type="term" value="P:protein secretion by the type II secretion system"/>
    <property type="evidence" value="ECO:0007669"/>
    <property type="project" value="InterPro"/>
</dbReference>
<comment type="caution">
    <text evidence="13">The sequence shown here is derived from an EMBL/GenBank/DDBJ whole genome shotgun (WGS) entry which is preliminary data.</text>
</comment>
<keyword evidence="14" id="KW-1185">Reference proteome</keyword>
<proteinExistence type="inferred from homology"/>
<comment type="similarity">
    <text evidence="9">Belongs to the GSP H family.</text>
</comment>
<evidence type="ECO:0000256" key="10">
    <source>
        <dbReference type="ARBA" id="ARBA00030775"/>
    </source>
</evidence>
<dbReference type="InterPro" id="IPR022346">
    <property type="entry name" value="T2SS_GspH"/>
</dbReference>
<dbReference type="AlphaFoldDB" id="A0A0F4QPC6"/>
<accession>A0A0F4QPC6</accession>
<evidence type="ECO:0000256" key="6">
    <source>
        <dbReference type="ARBA" id="ARBA00022692"/>
    </source>
</evidence>